<dbReference type="InterPro" id="IPR014729">
    <property type="entry name" value="Rossmann-like_a/b/a_fold"/>
</dbReference>
<dbReference type="Proteomes" id="UP000549695">
    <property type="component" value="Unassembled WGS sequence"/>
</dbReference>
<evidence type="ECO:0000256" key="1">
    <source>
        <dbReference type="ARBA" id="ARBA00008791"/>
    </source>
</evidence>
<feature type="domain" description="UspA" evidence="2">
    <location>
        <begin position="239"/>
        <end position="288"/>
    </location>
</feature>
<dbReference type="EMBL" id="JACCCZ010000001">
    <property type="protein sequence ID" value="NYG00837.1"/>
    <property type="molecule type" value="Genomic_DNA"/>
</dbReference>
<dbReference type="InterPro" id="IPR006015">
    <property type="entry name" value="Universal_stress_UspA"/>
</dbReference>
<gene>
    <name evidence="3" type="ORF">HDA37_001122</name>
</gene>
<dbReference type="PANTHER" id="PTHR46268:SF6">
    <property type="entry name" value="UNIVERSAL STRESS PROTEIN UP12"/>
    <property type="match status" value="1"/>
</dbReference>
<dbReference type="Gene3D" id="3.40.50.12370">
    <property type="match status" value="1"/>
</dbReference>
<evidence type="ECO:0000313" key="3">
    <source>
        <dbReference type="EMBL" id="NYG00837.1"/>
    </source>
</evidence>
<dbReference type="AlphaFoldDB" id="A0A852VWM1"/>
<evidence type="ECO:0000259" key="2">
    <source>
        <dbReference type="Pfam" id="PF00582"/>
    </source>
</evidence>
<dbReference type="SUPFAM" id="SSF52402">
    <property type="entry name" value="Adenine nucleotide alpha hydrolases-like"/>
    <property type="match status" value="2"/>
</dbReference>
<dbReference type="CDD" id="cd00293">
    <property type="entry name" value="USP-like"/>
    <property type="match status" value="1"/>
</dbReference>
<dbReference type="GeneID" id="98050932"/>
<dbReference type="PRINTS" id="PR01438">
    <property type="entry name" value="UNVRSLSTRESS"/>
</dbReference>
<evidence type="ECO:0000313" key="4">
    <source>
        <dbReference type="Proteomes" id="UP000549695"/>
    </source>
</evidence>
<proteinExistence type="inferred from homology"/>
<protein>
    <submittedName>
        <fullName evidence="3">Nucleotide-binding universal stress UspA family protein</fullName>
    </submittedName>
</protein>
<feature type="domain" description="UspA" evidence="2">
    <location>
        <begin position="10"/>
        <end position="156"/>
    </location>
</feature>
<sequence length="307" mass="31559">MTGPATAGPRVLVGFDGSPAAIAALGVAADLLPGADATVLHLWTPPFAGDVLRRRLVERARTVDELMELVEQEGAAEAERVARLGCVVARAEGWTATARVARSYGGDGLRFAAMAQESGADLVLVGARGLSGVSAVLDSTTDLVVQHSPVPVLVVPFPMLVDERERARTGPVVVGWDGSPGAAQAWHEAEALLAGRSRVAVVVGDDERGAVPLDGDGRGVTLRRVPAPHPVPGPARATARALAEAARREAASVVVVGSRGRSTWRTELLGSTALAVLRRTHVPVLVVPAAARVTRGAEPVGSGAETG</sequence>
<keyword evidence="4" id="KW-1185">Reference proteome</keyword>
<organism evidence="3 4">
    <name type="scientific">Pseudonocardia alni</name>
    <name type="common">Amycolata alni</name>
    <dbReference type="NCBI Taxonomy" id="33907"/>
    <lineage>
        <taxon>Bacteria</taxon>
        <taxon>Bacillati</taxon>
        <taxon>Actinomycetota</taxon>
        <taxon>Actinomycetes</taxon>
        <taxon>Pseudonocardiales</taxon>
        <taxon>Pseudonocardiaceae</taxon>
        <taxon>Pseudonocardia</taxon>
    </lineage>
</organism>
<dbReference type="InterPro" id="IPR006016">
    <property type="entry name" value="UspA"/>
</dbReference>
<name>A0A852VWM1_PSEA5</name>
<dbReference type="Gene3D" id="3.40.50.620">
    <property type="entry name" value="HUPs"/>
    <property type="match status" value="1"/>
</dbReference>
<comment type="caution">
    <text evidence="3">The sequence shown here is derived from an EMBL/GenBank/DDBJ whole genome shotgun (WGS) entry which is preliminary data.</text>
</comment>
<reference evidence="3 4" key="1">
    <citation type="submission" date="2020-07" db="EMBL/GenBank/DDBJ databases">
        <title>Sequencing the genomes of 1000 actinobacteria strains.</title>
        <authorList>
            <person name="Klenk H.-P."/>
        </authorList>
    </citation>
    <scope>NUCLEOTIDE SEQUENCE [LARGE SCALE GENOMIC DNA]</scope>
    <source>
        <strain evidence="3 4">DSM 44749</strain>
    </source>
</reference>
<comment type="similarity">
    <text evidence="1">Belongs to the universal stress protein A family.</text>
</comment>
<dbReference type="PANTHER" id="PTHR46268">
    <property type="entry name" value="STRESS RESPONSE PROTEIN NHAX"/>
    <property type="match status" value="1"/>
</dbReference>
<dbReference type="Pfam" id="PF00582">
    <property type="entry name" value="Usp"/>
    <property type="match status" value="2"/>
</dbReference>
<dbReference type="RefSeq" id="WP_179760443.1">
    <property type="nucleotide sequence ID" value="NZ_BAAAJZ010000008.1"/>
</dbReference>
<accession>A0A852VWM1</accession>